<evidence type="ECO:0000256" key="1">
    <source>
        <dbReference type="ARBA" id="ARBA00022516"/>
    </source>
</evidence>
<comment type="caution">
    <text evidence="10">The sequence shown here is derived from an EMBL/GenBank/DDBJ whole genome shotgun (WGS) entry which is preliminary data.</text>
</comment>
<keyword evidence="1 8" id="KW-0444">Lipid biosynthesis</keyword>
<dbReference type="EMBL" id="NMVO01000018">
    <property type="protein sequence ID" value="OYO08685.1"/>
    <property type="molecule type" value="Genomic_DNA"/>
</dbReference>
<evidence type="ECO:0000313" key="11">
    <source>
        <dbReference type="Proteomes" id="UP000215896"/>
    </source>
</evidence>
<dbReference type="InterPro" id="IPR037143">
    <property type="entry name" value="4-PPantetheinyl_Trfase_dom_sf"/>
</dbReference>
<feature type="binding site" evidence="8">
    <location>
        <position position="62"/>
    </location>
    <ligand>
        <name>Mg(2+)</name>
        <dbReference type="ChEBI" id="CHEBI:18420"/>
    </ligand>
</feature>
<dbReference type="InterPro" id="IPR004568">
    <property type="entry name" value="Ppantetheine-prot_Trfase_dom"/>
</dbReference>
<keyword evidence="8" id="KW-0963">Cytoplasm</keyword>
<evidence type="ECO:0000256" key="6">
    <source>
        <dbReference type="ARBA" id="ARBA00023098"/>
    </source>
</evidence>
<organism evidence="10 11">
    <name type="scientific">Enemella evansiae</name>
    <dbReference type="NCBI Taxonomy" id="2016499"/>
    <lineage>
        <taxon>Bacteria</taxon>
        <taxon>Bacillati</taxon>
        <taxon>Actinomycetota</taxon>
        <taxon>Actinomycetes</taxon>
        <taxon>Propionibacteriales</taxon>
        <taxon>Propionibacteriaceae</taxon>
        <taxon>Enemella</taxon>
    </lineage>
</organism>
<gene>
    <name evidence="8" type="primary">acpS</name>
    <name evidence="10" type="ORF">CGZ94_19415</name>
</gene>
<keyword evidence="2 8" id="KW-0808">Transferase</keyword>
<dbReference type="EC" id="2.7.8.7" evidence="8"/>
<dbReference type="GO" id="GO:0005737">
    <property type="term" value="C:cytoplasm"/>
    <property type="evidence" value="ECO:0007669"/>
    <property type="project" value="UniProtKB-SubCell"/>
</dbReference>
<keyword evidence="6 8" id="KW-0443">Lipid metabolism</keyword>
<evidence type="ECO:0000256" key="3">
    <source>
        <dbReference type="ARBA" id="ARBA00022723"/>
    </source>
</evidence>
<dbReference type="NCBIfam" id="TIGR00556">
    <property type="entry name" value="pantethn_trn"/>
    <property type="match status" value="1"/>
</dbReference>
<comment type="cofactor">
    <cofactor evidence="8">
        <name>Mg(2+)</name>
        <dbReference type="ChEBI" id="CHEBI:18420"/>
    </cofactor>
</comment>
<keyword evidence="4 8" id="KW-0276">Fatty acid metabolism</keyword>
<accession>A0A255FYF7</accession>
<reference evidence="10 11" key="1">
    <citation type="submission" date="2017-07" db="EMBL/GenBank/DDBJ databases">
        <title>Draft whole genome sequences of clinical Proprionibacteriaceae strains.</title>
        <authorList>
            <person name="Bernier A.-M."/>
            <person name="Bernard K."/>
            <person name="Domingo M.-C."/>
        </authorList>
    </citation>
    <scope>NUCLEOTIDE SEQUENCE [LARGE SCALE GENOMIC DNA]</scope>
    <source>
        <strain evidence="10 11">NML 030167</strain>
    </source>
</reference>
<evidence type="ECO:0000256" key="7">
    <source>
        <dbReference type="ARBA" id="ARBA00023160"/>
    </source>
</evidence>
<keyword evidence="7 8" id="KW-0275">Fatty acid biosynthesis</keyword>
<sequence length="138" mass="14201">MSEPAVPAGATRVGIDVVEIAEVTEALAAHPEAYQRRIYTERERADSHGDPRRLAARFAAKEALVKALGEPGGATPPRDVEVVLTDGVPGLAVHGILAMRLHRAGLVVVAVSLTHTDCHAAAVVLLGPAPAAGRLAAG</sequence>
<comment type="function">
    <text evidence="8">Transfers the 4'-phosphopantetheine moiety from coenzyme A to a Ser of acyl-carrier-protein.</text>
</comment>
<dbReference type="Gene3D" id="3.90.470.20">
    <property type="entry name" value="4'-phosphopantetheinyl transferase domain"/>
    <property type="match status" value="1"/>
</dbReference>
<dbReference type="GO" id="GO:0006633">
    <property type="term" value="P:fatty acid biosynthetic process"/>
    <property type="evidence" value="ECO:0007669"/>
    <property type="project" value="UniProtKB-UniRule"/>
</dbReference>
<comment type="subcellular location">
    <subcellularLocation>
        <location evidence="8">Cytoplasm</location>
    </subcellularLocation>
</comment>
<dbReference type="AlphaFoldDB" id="A0A255FYF7"/>
<feature type="binding site" evidence="8">
    <location>
        <position position="16"/>
    </location>
    <ligand>
        <name>Mg(2+)</name>
        <dbReference type="ChEBI" id="CHEBI:18420"/>
    </ligand>
</feature>
<dbReference type="InterPro" id="IPR008278">
    <property type="entry name" value="4-PPantetheinyl_Trfase_dom"/>
</dbReference>
<keyword evidence="3 8" id="KW-0479">Metal-binding</keyword>
<dbReference type="RefSeq" id="WP_094355831.1">
    <property type="nucleotide sequence ID" value="NZ_NMVK01000004.1"/>
</dbReference>
<protein>
    <recommendedName>
        <fullName evidence="8">Holo-[acyl-carrier-protein] synthase</fullName>
        <shortName evidence="8">Holo-ACP synthase</shortName>
        <ecNumber evidence="8">2.7.8.7</ecNumber>
    </recommendedName>
    <alternativeName>
        <fullName evidence="8">4'-phosphopantetheinyl transferase AcpS</fullName>
    </alternativeName>
</protein>
<proteinExistence type="inferred from homology"/>
<dbReference type="GO" id="GO:0000287">
    <property type="term" value="F:magnesium ion binding"/>
    <property type="evidence" value="ECO:0007669"/>
    <property type="project" value="UniProtKB-UniRule"/>
</dbReference>
<evidence type="ECO:0000256" key="5">
    <source>
        <dbReference type="ARBA" id="ARBA00022842"/>
    </source>
</evidence>
<dbReference type="Pfam" id="PF01648">
    <property type="entry name" value="ACPS"/>
    <property type="match status" value="1"/>
</dbReference>
<feature type="domain" description="4'-phosphopantetheinyl transferase" evidence="9">
    <location>
        <begin position="12"/>
        <end position="87"/>
    </location>
</feature>
<evidence type="ECO:0000256" key="2">
    <source>
        <dbReference type="ARBA" id="ARBA00022679"/>
    </source>
</evidence>
<evidence type="ECO:0000256" key="4">
    <source>
        <dbReference type="ARBA" id="ARBA00022832"/>
    </source>
</evidence>
<dbReference type="GO" id="GO:0008897">
    <property type="term" value="F:holo-[acyl-carrier-protein] synthase activity"/>
    <property type="evidence" value="ECO:0007669"/>
    <property type="project" value="UniProtKB-UniRule"/>
</dbReference>
<dbReference type="Proteomes" id="UP000215896">
    <property type="component" value="Unassembled WGS sequence"/>
</dbReference>
<dbReference type="HAMAP" id="MF_00101">
    <property type="entry name" value="AcpS"/>
    <property type="match status" value="1"/>
</dbReference>
<evidence type="ECO:0000256" key="8">
    <source>
        <dbReference type="HAMAP-Rule" id="MF_00101"/>
    </source>
</evidence>
<comment type="similarity">
    <text evidence="8">Belongs to the P-Pant transferase superfamily. AcpS family.</text>
</comment>
<evidence type="ECO:0000313" key="10">
    <source>
        <dbReference type="EMBL" id="OYO08685.1"/>
    </source>
</evidence>
<name>A0A255FYF7_9ACTN</name>
<evidence type="ECO:0000259" key="9">
    <source>
        <dbReference type="Pfam" id="PF01648"/>
    </source>
</evidence>
<dbReference type="SUPFAM" id="SSF56214">
    <property type="entry name" value="4'-phosphopantetheinyl transferase"/>
    <property type="match status" value="1"/>
</dbReference>
<dbReference type="InterPro" id="IPR002582">
    <property type="entry name" value="ACPS"/>
</dbReference>
<keyword evidence="5 8" id="KW-0460">Magnesium</keyword>
<comment type="catalytic activity">
    <reaction evidence="8">
        <text>apo-[ACP] + CoA = holo-[ACP] + adenosine 3',5'-bisphosphate + H(+)</text>
        <dbReference type="Rhea" id="RHEA:12068"/>
        <dbReference type="Rhea" id="RHEA-COMP:9685"/>
        <dbReference type="Rhea" id="RHEA-COMP:9690"/>
        <dbReference type="ChEBI" id="CHEBI:15378"/>
        <dbReference type="ChEBI" id="CHEBI:29999"/>
        <dbReference type="ChEBI" id="CHEBI:57287"/>
        <dbReference type="ChEBI" id="CHEBI:58343"/>
        <dbReference type="ChEBI" id="CHEBI:64479"/>
        <dbReference type="EC" id="2.7.8.7"/>
    </reaction>
</comment>
<keyword evidence="11" id="KW-1185">Reference proteome</keyword>
<dbReference type="OrthoDB" id="517356at2"/>